<dbReference type="Proteomes" id="UP001177003">
    <property type="component" value="Chromosome 7"/>
</dbReference>
<name>A0AA35ZLU9_LACSI</name>
<evidence type="ECO:0000313" key="2">
    <source>
        <dbReference type="Proteomes" id="UP001177003"/>
    </source>
</evidence>
<evidence type="ECO:0000313" key="1">
    <source>
        <dbReference type="EMBL" id="CAI9295064.1"/>
    </source>
</evidence>
<accession>A0AA35ZLU9</accession>
<dbReference type="EMBL" id="OX465083">
    <property type="protein sequence ID" value="CAI9295064.1"/>
    <property type="molecule type" value="Genomic_DNA"/>
</dbReference>
<gene>
    <name evidence="1" type="ORF">LSALG_LOCUS34023</name>
</gene>
<reference evidence="1" key="1">
    <citation type="submission" date="2023-04" db="EMBL/GenBank/DDBJ databases">
        <authorList>
            <person name="Vijverberg K."/>
            <person name="Xiong W."/>
            <person name="Schranz E."/>
        </authorList>
    </citation>
    <scope>NUCLEOTIDE SEQUENCE</scope>
</reference>
<keyword evidence="2" id="KW-1185">Reference proteome</keyword>
<organism evidence="1 2">
    <name type="scientific">Lactuca saligna</name>
    <name type="common">Willowleaf lettuce</name>
    <dbReference type="NCBI Taxonomy" id="75948"/>
    <lineage>
        <taxon>Eukaryota</taxon>
        <taxon>Viridiplantae</taxon>
        <taxon>Streptophyta</taxon>
        <taxon>Embryophyta</taxon>
        <taxon>Tracheophyta</taxon>
        <taxon>Spermatophyta</taxon>
        <taxon>Magnoliopsida</taxon>
        <taxon>eudicotyledons</taxon>
        <taxon>Gunneridae</taxon>
        <taxon>Pentapetalae</taxon>
        <taxon>asterids</taxon>
        <taxon>campanulids</taxon>
        <taxon>Asterales</taxon>
        <taxon>Asteraceae</taxon>
        <taxon>Cichorioideae</taxon>
        <taxon>Cichorieae</taxon>
        <taxon>Lactucinae</taxon>
        <taxon>Lactuca</taxon>
    </lineage>
</organism>
<protein>
    <submittedName>
        <fullName evidence="1">Uncharacterized protein</fullName>
    </submittedName>
</protein>
<sequence length="274" mass="30561">MVQSPKQKARVVIKVLKKSEKHVKPDTDELSKEIVPSITGVFKCLKKKAHRSQKYHERFSSFSPSMVRKPHVTWKVLVIREVPVPVSPSSKKRRAEDVAKHISMKSKKRKLIIHEDSMEDVEVPETPMGDVSFKNKSPIKSNLKEIVISNNSVETSIVDTTTIVGVSNTENPASTQGIFEIVVITNNISLPPFVTIVPTTSHSPTFDFVISQPITSLFPSQSTGPPKPIIDDATDDGGFGGSFVDLEFDLEEENLPYHMLMSGKQFKILNKKLN</sequence>
<proteinExistence type="predicted"/>
<dbReference type="AlphaFoldDB" id="A0AA35ZLU9"/>